<name>B4N9F3_DROWI</name>
<dbReference type="InterPro" id="IPR036508">
    <property type="entry name" value="Chitin-bd_dom_sf"/>
</dbReference>
<keyword evidence="5" id="KW-1185">Reference proteome</keyword>
<dbReference type="HOGENOM" id="CLU_089077_0_0_1"/>
<proteinExistence type="predicted"/>
<gene>
    <name evidence="4" type="primary">Dwil\GK19192</name>
    <name evidence="4" type="ORF">Dwil_GK19192</name>
</gene>
<feature type="compositionally biased region" description="Polar residues" evidence="1">
    <location>
        <begin position="90"/>
        <end position="101"/>
    </location>
</feature>
<dbReference type="Proteomes" id="UP000007798">
    <property type="component" value="Unassembled WGS sequence"/>
</dbReference>
<accession>B4N9F3</accession>
<feature type="domain" description="Chitin-binding type-2" evidence="3">
    <location>
        <begin position="170"/>
        <end position="226"/>
    </location>
</feature>
<feature type="signal peptide" evidence="2">
    <location>
        <begin position="1"/>
        <end position="29"/>
    </location>
</feature>
<dbReference type="KEGG" id="dwi:6647794"/>
<feature type="region of interest" description="Disordered" evidence="1">
    <location>
        <begin position="90"/>
        <end position="120"/>
    </location>
</feature>
<dbReference type="PROSITE" id="PS50940">
    <property type="entry name" value="CHIT_BIND_II"/>
    <property type="match status" value="2"/>
</dbReference>
<feature type="domain" description="Chitin-binding type-2" evidence="3">
    <location>
        <begin position="32"/>
        <end position="90"/>
    </location>
</feature>
<feature type="compositionally biased region" description="Polar residues" evidence="1">
    <location>
        <begin position="109"/>
        <end position="120"/>
    </location>
</feature>
<sequence>MYRSHVFYYLTLRLLSLLLLNGKINRTLAIEYEECLGVNVGTYVASKMNCAKYIYCAGEGSFEGECLSEHFYDVDLDRCMNQELVLRCGGSTTKQPSSPSPLSAEETSRNPIKLTTSKPPNSSFSVTLHELPIANPCLAYMVCYEGAGMPKVCSPTRLMSCTQRQTIRPVVACRKGVYDFMPHPLNCAYFYYCSNGSKKLHRCPLTFTWNYQQRACVQPGQRKCFRINTNRPKVKKLVFN</sequence>
<protein>
    <recommendedName>
        <fullName evidence="3">Chitin-binding type-2 domain-containing protein</fullName>
    </recommendedName>
</protein>
<dbReference type="OrthoDB" id="6020543at2759"/>
<dbReference type="Pfam" id="PF01607">
    <property type="entry name" value="CBM_14"/>
    <property type="match status" value="2"/>
</dbReference>
<dbReference type="PhylomeDB" id="B4N9F3"/>
<feature type="chain" id="PRO_5002815921" description="Chitin-binding type-2 domain-containing protein" evidence="2">
    <location>
        <begin position="30"/>
        <end position="240"/>
    </location>
</feature>
<reference evidence="4 5" key="1">
    <citation type="journal article" date="2007" name="Nature">
        <title>Evolution of genes and genomes on the Drosophila phylogeny.</title>
        <authorList>
            <consortium name="Drosophila 12 Genomes Consortium"/>
            <person name="Clark A.G."/>
            <person name="Eisen M.B."/>
            <person name="Smith D.R."/>
            <person name="Bergman C.M."/>
            <person name="Oliver B."/>
            <person name="Markow T.A."/>
            <person name="Kaufman T.C."/>
            <person name="Kellis M."/>
            <person name="Gelbart W."/>
            <person name="Iyer V.N."/>
            <person name="Pollard D.A."/>
            <person name="Sackton T.B."/>
            <person name="Larracuente A.M."/>
            <person name="Singh N.D."/>
            <person name="Abad J.P."/>
            <person name="Abt D.N."/>
            <person name="Adryan B."/>
            <person name="Aguade M."/>
            <person name="Akashi H."/>
            <person name="Anderson W.W."/>
            <person name="Aquadro C.F."/>
            <person name="Ardell D.H."/>
            <person name="Arguello R."/>
            <person name="Artieri C.G."/>
            <person name="Barbash D.A."/>
            <person name="Barker D."/>
            <person name="Barsanti P."/>
            <person name="Batterham P."/>
            <person name="Batzoglou S."/>
            <person name="Begun D."/>
            <person name="Bhutkar A."/>
            <person name="Blanco E."/>
            <person name="Bosak S.A."/>
            <person name="Bradley R.K."/>
            <person name="Brand A.D."/>
            <person name="Brent M.R."/>
            <person name="Brooks A.N."/>
            <person name="Brown R.H."/>
            <person name="Butlin R.K."/>
            <person name="Caggese C."/>
            <person name="Calvi B.R."/>
            <person name="Bernardo de Carvalho A."/>
            <person name="Caspi A."/>
            <person name="Castrezana S."/>
            <person name="Celniker S.E."/>
            <person name="Chang J.L."/>
            <person name="Chapple C."/>
            <person name="Chatterji S."/>
            <person name="Chinwalla A."/>
            <person name="Civetta A."/>
            <person name="Clifton S.W."/>
            <person name="Comeron J.M."/>
            <person name="Costello J.C."/>
            <person name="Coyne J.A."/>
            <person name="Daub J."/>
            <person name="David R.G."/>
            <person name="Delcher A.L."/>
            <person name="Delehaunty K."/>
            <person name="Do C.B."/>
            <person name="Ebling H."/>
            <person name="Edwards K."/>
            <person name="Eickbush T."/>
            <person name="Evans J.D."/>
            <person name="Filipski A."/>
            <person name="Findeiss S."/>
            <person name="Freyhult E."/>
            <person name="Fulton L."/>
            <person name="Fulton R."/>
            <person name="Garcia A.C."/>
            <person name="Gardiner A."/>
            <person name="Garfield D.A."/>
            <person name="Garvin B.E."/>
            <person name="Gibson G."/>
            <person name="Gilbert D."/>
            <person name="Gnerre S."/>
            <person name="Godfrey J."/>
            <person name="Good R."/>
            <person name="Gotea V."/>
            <person name="Gravely B."/>
            <person name="Greenberg A.J."/>
            <person name="Griffiths-Jones S."/>
            <person name="Gross S."/>
            <person name="Guigo R."/>
            <person name="Gustafson E.A."/>
            <person name="Haerty W."/>
            <person name="Hahn M.W."/>
            <person name="Halligan D.L."/>
            <person name="Halpern A.L."/>
            <person name="Halter G.M."/>
            <person name="Han M.V."/>
            <person name="Heger A."/>
            <person name="Hillier L."/>
            <person name="Hinrichs A.S."/>
            <person name="Holmes I."/>
            <person name="Hoskins R.A."/>
            <person name="Hubisz M.J."/>
            <person name="Hultmark D."/>
            <person name="Huntley M.A."/>
            <person name="Jaffe D.B."/>
            <person name="Jagadeeshan S."/>
            <person name="Jeck W.R."/>
            <person name="Johnson J."/>
            <person name="Jones C.D."/>
            <person name="Jordan W.C."/>
            <person name="Karpen G.H."/>
            <person name="Kataoka E."/>
            <person name="Keightley P.D."/>
            <person name="Kheradpour P."/>
            <person name="Kirkness E.F."/>
            <person name="Koerich L.B."/>
            <person name="Kristiansen K."/>
            <person name="Kudrna D."/>
            <person name="Kulathinal R.J."/>
            <person name="Kumar S."/>
            <person name="Kwok R."/>
            <person name="Lander E."/>
            <person name="Langley C.H."/>
            <person name="Lapoint R."/>
            <person name="Lazzaro B.P."/>
            <person name="Lee S.J."/>
            <person name="Levesque L."/>
            <person name="Li R."/>
            <person name="Lin C.F."/>
            <person name="Lin M.F."/>
            <person name="Lindblad-Toh K."/>
            <person name="Llopart A."/>
            <person name="Long M."/>
            <person name="Low L."/>
            <person name="Lozovsky E."/>
            <person name="Lu J."/>
            <person name="Luo M."/>
            <person name="Machado C.A."/>
            <person name="Makalowski W."/>
            <person name="Marzo M."/>
            <person name="Matsuda M."/>
            <person name="Matzkin L."/>
            <person name="McAllister B."/>
            <person name="McBride C.S."/>
            <person name="McKernan B."/>
            <person name="McKernan K."/>
            <person name="Mendez-Lago M."/>
            <person name="Minx P."/>
            <person name="Mollenhauer M.U."/>
            <person name="Montooth K."/>
            <person name="Mount S.M."/>
            <person name="Mu X."/>
            <person name="Myers E."/>
            <person name="Negre B."/>
            <person name="Newfeld S."/>
            <person name="Nielsen R."/>
            <person name="Noor M.A."/>
            <person name="O'Grady P."/>
            <person name="Pachter L."/>
            <person name="Papaceit M."/>
            <person name="Parisi M.J."/>
            <person name="Parisi M."/>
            <person name="Parts L."/>
            <person name="Pedersen J.S."/>
            <person name="Pesole G."/>
            <person name="Phillippy A.M."/>
            <person name="Ponting C.P."/>
            <person name="Pop M."/>
            <person name="Porcelli D."/>
            <person name="Powell J.R."/>
            <person name="Prohaska S."/>
            <person name="Pruitt K."/>
            <person name="Puig M."/>
            <person name="Quesneville H."/>
            <person name="Ram K.R."/>
            <person name="Rand D."/>
            <person name="Rasmussen M.D."/>
            <person name="Reed L.K."/>
            <person name="Reenan R."/>
            <person name="Reily A."/>
            <person name="Remington K.A."/>
            <person name="Rieger T.T."/>
            <person name="Ritchie M.G."/>
            <person name="Robin C."/>
            <person name="Rogers Y.H."/>
            <person name="Rohde C."/>
            <person name="Rozas J."/>
            <person name="Rubenfield M.J."/>
            <person name="Ruiz A."/>
            <person name="Russo S."/>
            <person name="Salzberg S.L."/>
            <person name="Sanchez-Gracia A."/>
            <person name="Saranga D.J."/>
            <person name="Sato H."/>
            <person name="Schaeffer S.W."/>
            <person name="Schatz M.C."/>
            <person name="Schlenke T."/>
            <person name="Schwartz R."/>
            <person name="Segarra C."/>
            <person name="Singh R.S."/>
            <person name="Sirot L."/>
            <person name="Sirota M."/>
            <person name="Sisneros N.B."/>
            <person name="Smith C.D."/>
            <person name="Smith T.F."/>
            <person name="Spieth J."/>
            <person name="Stage D.E."/>
            <person name="Stark A."/>
            <person name="Stephan W."/>
            <person name="Strausberg R.L."/>
            <person name="Strempel S."/>
            <person name="Sturgill D."/>
            <person name="Sutton G."/>
            <person name="Sutton G.G."/>
            <person name="Tao W."/>
            <person name="Teichmann S."/>
            <person name="Tobari Y.N."/>
            <person name="Tomimura Y."/>
            <person name="Tsolas J.M."/>
            <person name="Valente V.L."/>
            <person name="Venter E."/>
            <person name="Venter J.C."/>
            <person name="Vicario S."/>
            <person name="Vieira F.G."/>
            <person name="Vilella A.J."/>
            <person name="Villasante A."/>
            <person name="Walenz B."/>
            <person name="Wang J."/>
            <person name="Wasserman M."/>
            <person name="Watts T."/>
            <person name="Wilson D."/>
            <person name="Wilson R.K."/>
            <person name="Wing R.A."/>
            <person name="Wolfner M.F."/>
            <person name="Wong A."/>
            <person name="Wong G.K."/>
            <person name="Wu C.I."/>
            <person name="Wu G."/>
            <person name="Yamamoto D."/>
            <person name="Yang H.P."/>
            <person name="Yang S.P."/>
            <person name="Yorke J.A."/>
            <person name="Yoshida K."/>
            <person name="Zdobnov E."/>
            <person name="Zhang P."/>
            <person name="Zhang Y."/>
            <person name="Zimin A.V."/>
            <person name="Baldwin J."/>
            <person name="Abdouelleil A."/>
            <person name="Abdulkadir J."/>
            <person name="Abebe A."/>
            <person name="Abera B."/>
            <person name="Abreu J."/>
            <person name="Acer S.C."/>
            <person name="Aftuck L."/>
            <person name="Alexander A."/>
            <person name="An P."/>
            <person name="Anderson E."/>
            <person name="Anderson S."/>
            <person name="Arachi H."/>
            <person name="Azer M."/>
            <person name="Bachantsang P."/>
            <person name="Barry A."/>
            <person name="Bayul T."/>
            <person name="Berlin A."/>
            <person name="Bessette D."/>
            <person name="Bloom T."/>
            <person name="Blye J."/>
            <person name="Boguslavskiy L."/>
            <person name="Bonnet C."/>
            <person name="Boukhgalter B."/>
            <person name="Bourzgui I."/>
            <person name="Brown A."/>
            <person name="Cahill P."/>
            <person name="Channer S."/>
            <person name="Cheshatsang Y."/>
            <person name="Chuda L."/>
            <person name="Citroen M."/>
            <person name="Collymore A."/>
            <person name="Cooke P."/>
            <person name="Costello M."/>
            <person name="D'Aco K."/>
            <person name="Daza R."/>
            <person name="De Haan G."/>
            <person name="DeGray S."/>
            <person name="DeMaso C."/>
            <person name="Dhargay N."/>
            <person name="Dooley K."/>
            <person name="Dooley E."/>
            <person name="Doricent M."/>
            <person name="Dorje P."/>
            <person name="Dorjee K."/>
            <person name="Dupes A."/>
            <person name="Elong R."/>
            <person name="Falk J."/>
            <person name="Farina A."/>
            <person name="Faro S."/>
            <person name="Ferguson D."/>
            <person name="Fisher S."/>
            <person name="Foley C.D."/>
            <person name="Franke A."/>
            <person name="Friedrich D."/>
            <person name="Gadbois L."/>
            <person name="Gearin G."/>
            <person name="Gearin C.R."/>
            <person name="Giannoukos G."/>
            <person name="Goode T."/>
            <person name="Graham J."/>
            <person name="Grandbois E."/>
            <person name="Grewal S."/>
            <person name="Gyaltsen K."/>
            <person name="Hafez N."/>
            <person name="Hagos B."/>
            <person name="Hall J."/>
            <person name="Henson C."/>
            <person name="Hollinger A."/>
            <person name="Honan T."/>
            <person name="Huard M.D."/>
            <person name="Hughes L."/>
            <person name="Hurhula B."/>
            <person name="Husby M.E."/>
            <person name="Kamat A."/>
            <person name="Kanga B."/>
            <person name="Kashin S."/>
            <person name="Khazanovich D."/>
            <person name="Kisner P."/>
            <person name="Lance K."/>
            <person name="Lara M."/>
            <person name="Lee W."/>
            <person name="Lennon N."/>
            <person name="Letendre F."/>
            <person name="LeVine R."/>
            <person name="Lipovsky A."/>
            <person name="Liu X."/>
            <person name="Liu J."/>
            <person name="Liu S."/>
            <person name="Lokyitsang T."/>
            <person name="Lokyitsang Y."/>
            <person name="Lubonja R."/>
            <person name="Lui A."/>
            <person name="MacDonald P."/>
            <person name="Magnisalis V."/>
            <person name="Maru K."/>
            <person name="Matthews C."/>
            <person name="McCusker W."/>
            <person name="McDonough S."/>
            <person name="Mehta T."/>
            <person name="Meldrim J."/>
            <person name="Meneus L."/>
            <person name="Mihai O."/>
            <person name="Mihalev A."/>
            <person name="Mihova T."/>
            <person name="Mittelman R."/>
            <person name="Mlenga V."/>
            <person name="Montmayeur A."/>
            <person name="Mulrain L."/>
            <person name="Navidi A."/>
            <person name="Naylor J."/>
            <person name="Negash T."/>
            <person name="Nguyen T."/>
            <person name="Nguyen N."/>
            <person name="Nicol R."/>
            <person name="Norbu C."/>
            <person name="Norbu N."/>
            <person name="Novod N."/>
            <person name="O'Neill B."/>
            <person name="Osman S."/>
            <person name="Markiewicz E."/>
            <person name="Oyono O.L."/>
            <person name="Patti C."/>
            <person name="Phunkhang P."/>
            <person name="Pierre F."/>
            <person name="Priest M."/>
            <person name="Raghuraman S."/>
            <person name="Rege F."/>
            <person name="Reyes R."/>
            <person name="Rise C."/>
            <person name="Rogov P."/>
            <person name="Ross K."/>
            <person name="Ryan E."/>
            <person name="Settipalli S."/>
            <person name="Shea T."/>
            <person name="Sherpa N."/>
            <person name="Shi L."/>
            <person name="Shih D."/>
            <person name="Sparrow T."/>
            <person name="Spaulding J."/>
            <person name="Stalker J."/>
            <person name="Stange-Thomann N."/>
            <person name="Stavropoulos S."/>
            <person name="Stone C."/>
            <person name="Strader C."/>
            <person name="Tesfaye S."/>
            <person name="Thomson T."/>
            <person name="Thoulutsang Y."/>
            <person name="Thoulutsang D."/>
            <person name="Topham K."/>
            <person name="Topping I."/>
            <person name="Tsamla T."/>
            <person name="Vassiliev H."/>
            <person name="Vo A."/>
            <person name="Wangchuk T."/>
            <person name="Wangdi T."/>
            <person name="Weiand M."/>
            <person name="Wilkinson J."/>
            <person name="Wilson A."/>
            <person name="Yadav S."/>
            <person name="Young G."/>
            <person name="Yu Q."/>
            <person name="Zembek L."/>
            <person name="Zhong D."/>
            <person name="Zimmer A."/>
            <person name="Zwirko Z."/>
            <person name="Jaffe D.B."/>
            <person name="Alvarez P."/>
            <person name="Brockman W."/>
            <person name="Butler J."/>
            <person name="Chin C."/>
            <person name="Gnerre S."/>
            <person name="Grabherr M."/>
            <person name="Kleber M."/>
            <person name="Mauceli E."/>
            <person name="MacCallum I."/>
        </authorList>
    </citation>
    <scope>NUCLEOTIDE SEQUENCE [LARGE SCALE GENOMIC DNA]</scope>
    <source>
        <strain evidence="5">Tucson 14030-0811.24</strain>
    </source>
</reference>
<dbReference type="STRING" id="7260.B4N9F3"/>
<evidence type="ECO:0000256" key="2">
    <source>
        <dbReference type="SAM" id="SignalP"/>
    </source>
</evidence>
<dbReference type="GO" id="GO:0008061">
    <property type="term" value="F:chitin binding"/>
    <property type="evidence" value="ECO:0007669"/>
    <property type="project" value="InterPro"/>
</dbReference>
<dbReference type="AlphaFoldDB" id="B4N9F3"/>
<dbReference type="OMA" id="YFYYCSS"/>
<evidence type="ECO:0000313" key="5">
    <source>
        <dbReference type="Proteomes" id="UP000007798"/>
    </source>
</evidence>
<evidence type="ECO:0000313" key="4">
    <source>
        <dbReference type="EMBL" id="EDW80586.1"/>
    </source>
</evidence>
<dbReference type="GO" id="GO:0005576">
    <property type="term" value="C:extracellular region"/>
    <property type="evidence" value="ECO:0007669"/>
    <property type="project" value="InterPro"/>
</dbReference>
<dbReference type="SUPFAM" id="SSF57625">
    <property type="entry name" value="Invertebrate chitin-binding proteins"/>
    <property type="match status" value="2"/>
</dbReference>
<dbReference type="Gene3D" id="2.170.140.10">
    <property type="entry name" value="Chitin binding domain"/>
    <property type="match status" value="2"/>
</dbReference>
<organism evidence="4 5">
    <name type="scientific">Drosophila willistoni</name>
    <name type="common">Fruit fly</name>
    <dbReference type="NCBI Taxonomy" id="7260"/>
    <lineage>
        <taxon>Eukaryota</taxon>
        <taxon>Metazoa</taxon>
        <taxon>Ecdysozoa</taxon>
        <taxon>Arthropoda</taxon>
        <taxon>Hexapoda</taxon>
        <taxon>Insecta</taxon>
        <taxon>Pterygota</taxon>
        <taxon>Neoptera</taxon>
        <taxon>Endopterygota</taxon>
        <taxon>Diptera</taxon>
        <taxon>Brachycera</taxon>
        <taxon>Muscomorpha</taxon>
        <taxon>Ephydroidea</taxon>
        <taxon>Drosophilidae</taxon>
        <taxon>Drosophila</taxon>
        <taxon>Sophophora</taxon>
    </lineage>
</organism>
<dbReference type="EMBL" id="CH964232">
    <property type="protein sequence ID" value="EDW80586.1"/>
    <property type="molecule type" value="Genomic_DNA"/>
</dbReference>
<dbReference type="SMART" id="SM00494">
    <property type="entry name" value="ChtBD2"/>
    <property type="match status" value="2"/>
</dbReference>
<dbReference type="InParanoid" id="B4N9F3"/>
<evidence type="ECO:0000256" key="1">
    <source>
        <dbReference type="SAM" id="MobiDB-lite"/>
    </source>
</evidence>
<dbReference type="InterPro" id="IPR002557">
    <property type="entry name" value="Chitin-bd_dom"/>
</dbReference>
<evidence type="ECO:0000259" key="3">
    <source>
        <dbReference type="PROSITE" id="PS50940"/>
    </source>
</evidence>
<keyword evidence="2" id="KW-0732">Signal</keyword>